<evidence type="ECO:0000256" key="5">
    <source>
        <dbReference type="ARBA" id="ARBA00023136"/>
    </source>
</evidence>
<keyword evidence="4 6" id="KW-1133">Transmembrane helix</keyword>
<feature type="transmembrane region" description="Helical" evidence="6">
    <location>
        <begin position="127"/>
        <end position="151"/>
    </location>
</feature>
<keyword evidence="2" id="KW-0997">Cell inner membrane</keyword>
<evidence type="ECO:0000256" key="2">
    <source>
        <dbReference type="ARBA" id="ARBA00022519"/>
    </source>
</evidence>
<accession>A0A3S4X5F9</accession>
<dbReference type="AlphaFoldDB" id="A0A3S4X5F9"/>
<evidence type="ECO:0000256" key="4">
    <source>
        <dbReference type="ARBA" id="ARBA00022989"/>
    </source>
</evidence>
<keyword evidence="3 6" id="KW-0812">Transmembrane</keyword>
<comment type="similarity">
    <text evidence="6">Belongs to the binding-protein-dependent transport system permease family.</text>
</comment>
<feature type="transmembrane region" description="Helical" evidence="6">
    <location>
        <begin position="99"/>
        <end position="121"/>
    </location>
</feature>
<feature type="transmembrane region" description="Helical" evidence="6">
    <location>
        <begin position="12"/>
        <end position="35"/>
    </location>
</feature>
<keyword evidence="2" id="KW-1003">Cell membrane</keyword>
<dbReference type="GO" id="GO:0055085">
    <property type="term" value="P:transmembrane transport"/>
    <property type="evidence" value="ECO:0007669"/>
    <property type="project" value="InterPro"/>
</dbReference>
<evidence type="ECO:0000313" key="8">
    <source>
        <dbReference type="EMBL" id="VEI72987.1"/>
    </source>
</evidence>
<feature type="domain" description="ABC transmembrane type-1" evidence="7">
    <location>
        <begin position="61"/>
        <end position="260"/>
    </location>
</feature>
<dbReference type="Pfam" id="PF00528">
    <property type="entry name" value="BPD_transp_1"/>
    <property type="match status" value="2"/>
</dbReference>
<feature type="transmembrane region" description="Helical" evidence="6">
    <location>
        <begin position="406"/>
        <end position="429"/>
    </location>
</feature>
<evidence type="ECO:0000256" key="6">
    <source>
        <dbReference type="RuleBase" id="RU363032"/>
    </source>
</evidence>
<feature type="transmembrane region" description="Helical" evidence="6">
    <location>
        <begin position="435"/>
        <end position="460"/>
    </location>
</feature>
<proteinExistence type="inferred from homology"/>
<evidence type="ECO:0000313" key="9">
    <source>
        <dbReference type="Proteomes" id="UP000270487"/>
    </source>
</evidence>
<dbReference type="Proteomes" id="UP000270487">
    <property type="component" value="Chromosome"/>
</dbReference>
<dbReference type="InterPro" id="IPR000515">
    <property type="entry name" value="MetI-like"/>
</dbReference>
<evidence type="ECO:0000259" key="7">
    <source>
        <dbReference type="PROSITE" id="PS50928"/>
    </source>
</evidence>
<dbReference type="SUPFAM" id="SSF161098">
    <property type="entry name" value="MetI-like"/>
    <property type="match status" value="2"/>
</dbReference>
<gene>
    <name evidence="8" type="primary">cmpB</name>
    <name evidence="8" type="ORF">NCTC13193_03922</name>
</gene>
<evidence type="ECO:0000256" key="1">
    <source>
        <dbReference type="ARBA" id="ARBA00004429"/>
    </source>
</evidence>
<keyword evidence="6" id="KW-0813">Transport</keyword>
<dbReference type="PANTHER" id="PTHR42744:SF1">
    <property type="entry name" value="BINDING-PROTEIN-DEPENDENT TRANSPORT SYSTEMS INNER MEMBRANE COMPONENT"/>
    <property type="match status" value="1"/>
</dbReference>
<dbReference type="GO" id="GO:0005886">
    <property type="term" value="C:plasma membrane"/>
    <property type="evidence" value="ECO:0007669"/>
    <property type="project" value="UniProtKB-SubCell"/>
</dbReference>
<feature type="transmembrane region" description="Helical" evidence="6">
    <location>
        <begin position="373"/>
        <end position="394"/>
    </location>
</feature>
<comment type="subcellular location">
    <subcellularLocation>
        <location evidence="1">Cell inner membrane</location>
        <topology evidence="1">Multi-pass membrane protein</topology>
    </subcellularLocation>
    <subcellularLocation>
        <location evidence="6">Cell membrane</location>
        <topology evidence="6">Multi-pass membrane protein</topology>
    </subcellularLocation>
</comment>
<evidence type="ECO:0000256" key="3">
    <source>
        <dbReference type="ARBA" id="ARBA00022692"/>
    </source>
</evidence>
<organism evidence="8 9">
    <name type="scientific">Serratia fonticola</name>
    <dbReference type="NCBI Taxonomy" id="47917"/>
    <lineage>
        <taxon>Bacteria</taxon>
        <taxon>Pseudomonadati</taxon>
        <taxon>Pseudomonadota</taxon>
        <taxon>Gammaproteobacteria</taxon>
        <taxon>Enterobacterales</taxon>
        <taxon>Yersiniaceae</taxon>
        <taxon>Serratia</taxon>
    </lineage>
</organism>
<dbReference type="Gene3D" id="1.10.3720.10">
    <property type="entry name" value="MetI-like"/>
    <property type="match status" value="2"/>
</dbReference>
<feature type="transmembrane region" description="Helical" evidence="6">
    <location>
        <begin position="68"/>
        <end position="87"/>
    </location>
</feature>
<feature type="transmembrane region" description="Helical" evidence="6">
    <location>
        <begin position="540"/>
        <end position="559"/>
    </location>
</feature>
<dbReference type="PROSITE" id="PS50928">
    <property type="entry name" value="ABC_TM1"/>
    <property type="match status" value="2"/>
</dbReference>
<feature type="domain" description="ABC transmembrane type-1" evidence="7">
    <location>
        <begin position="368"/>
        <end position="563"/>
    </location>
</feature>
<feature type="transmembrane region" description="Helical" evidence="6">
    <location>
        <begin position="236"/>
        <end position="260"/>
    </location>
</feature>
<sequence length="573" mass="65020">MQKSRSTSISRKYYLNDLIVFVIASLAIVFLIRAWGDMHGSFDEHSVGAISLDTWNLFYYSLRTTMRFAIGMIWSLLFSIVFAVLAARYVPLRRVILPFVNFMESVPLVGFLTFTTVYFLGLYPHSVMGLECTAIFAVFTGQAWNMMLTLYQTLRIVPSELDEAARSFNYNPWQRFWRLEFIYSVPGLLWNAMVSQSAAWFALVASEAIPVNDKSVALPGVGSYIAEALAQQNLHAILFAVITLAANIIVLDQLVFRPLVRYTSRFKYEDVSANKTEGSSWFYNCLSYSHLGSMLSAALRMLADLWLFKLPQIWYGLGLHKLFRITAKANWLWRSTWYLAVVMACAWFGYQLWEYFPKQYFAMMPEWMLLTTARVVAAMVLSIVIFTPLGVWIGMNPRLVKFFQPIIQILAAIPPNIFYPLIAAFIAVYHQDLGWWAIPMIMLGTQWYVLFNVIAGVTAIPSHITEVSETFGLRSFKWWRYYMLPAIFPYIVTGIISAAGGAWNSAIAAEVIQWGTTTISTTGLGAFISVVTDAGKNPESALGCAAMCSLVALCVIFIWQPLYRIAETKFKYD</sequence>
<dbReference type="PANTHER" id="PTHR42744">
    <property type="entry name" value="BINDING-PROTEIN-DEPENDENT TRANSPORT SYSTEMS INNER MEMBRANE COMPONENT"/>
    <property type="match status" value="1"/>
</dbReference>
<name>A0A3S4X5F9_SERFO</name>
<feature type="transmembrane region" description="Helical" evidence="6">
    <location>
        <begin position="335"/>
        <end position="353"/>
    </location>
</feature>
<feature type="transmembrane region" description="Helical" evidence="6">
    <location>
        <begin position="181"/>
        <end position="203"/>
    </location>
</feature>
<protein>
    <submittedName>
        <fullName evidence="8">Bicarbonate transport system permease protein CmpB</fullName>
    </submittedName>
</protein>
<reference evidence="8 9" key="1">
    <citation type="submission" date="2018-12" db="EMBL/GenBank/DDBJ databases">
        <authorList>
            <consortium name="Pathogen Informatics"/>
        </authorList>
    </citation>
    <scope>NUCLEOTIDE SEQUENCE [LARGE SCALE GENOMIC DNA]</scope>
    <source>
        <strain evidence="8 9">NCTC13193</strain>
    </source>
</reference>
<feature type="transmembrane region" description="Helical" evidence="6">
    <location>
        <begin position="481"/>
        <end position="503"/>
    </location>
</feature>
<keyword evidence="5 6" id="KW-0472">Membrane</keyword>
<dbReference type="InterPro" id="IPR035906">
    <property type="entry name" value="MetI-like_sf"/>
</dbReference>
<dbReference type="EMBL" id="LR134492">
    <property type="protein sequence ID" value="VEI72987.1"/>
    <property type="molecule type" value="Genomic_DNA"/>
</dbReference>
<dbReference type="CDD" id="cd06261">
    <property type="entry name" value="TM_PBP2"/>
    <property type="match status" value="2"/>
</dbReference>